<evidence type="ECO:0000313" key="6">
    <source>
        <dbReference type="EMBL" id="AHW61257.1"/>
    </source>
</evidence>
<dbReference type="PANTHER" id="PTHR30007">
    <property type="entry name" value="PHP DOMAIN PROTEIN"/>
    <property type="match status" value="1"/>
</dbReference>
<keyword evidence="7" id="KW-1185">Reference proteome</keyword>
<gene>
    <name evidence="5" type="ORF">FH5T_12190</name>
    <name evidence="6" type="ORF">FH5T_21020</name>
</gene>
<dbReference type="Pfam" id="PF13340">
    <property type="entry name" value="DUF4096"/>
    <property type="match status" value="1"/>
</dbReference>
<reference evidence="6 7" key="1">
    <citation type="submission" date="2014-03" db="EMBL/GenBank/DDBJ databases">
        <title>Complete genome sequence of a deeply braunched marine Bacteroidia bacterium Draconibacterium orientale type strain FH5T.</title>
        <authorList>
            <person name="Li X."/>
            <person name="Wang X."/>
            <person name="Xie Z."/>
            <person name="Du Z."/>
            <person name="Chen G."/>
        </authorList>
    </citation>
    <scope>NUCLEOTIDE SEQUENCE [LARGE SCALE GENOMIC DNA]</scope>
    <source>
        <strain evidence="6 7">FH5</strain>
    </source>
</reference>
<feature type="domain" description="DDE Tnp4" evidence="4">
    <location>
        <begin position="68"/>
        <end position="226"/>
    </location>
</feature>
<evidence type="ECO:0000313" key="5">
    <source>
        <dbReference type="EMBL" id="AHW60112.1"/>
    </source>
</evidence>
<dbReference type="EMBL" id="CP007451">
    <property type="protein sequence ID" value="AHW60112.1"/>
    <property type="molecule type" value="Genomic_DNA"/>
</dbReference>
<dbReference type="Pfam" id="PF13359">
    <property type="entry name" value="DDE_Tnp_4"/>
    <property type="match status" value="1"/>
</dbReference>
<dbReference type="Proteomes" id="UP000023772">
    <property type="component" value="Chromosome"/>
</dbReference>
<evidence type="ECO:0000256" key="2">
    <source>
        <dbReference type="ARBA" id="ARBA00022723"/>
    </source>
</evidence>
<evidence type="ECO:0000256" key="1">
    <source>
        <dbReference type="ARBA" id="ARBA00001968"/>
    </source>
</evidence>
<evidence type="ECO:0000313" key="7">
    <source>
        <dbReference type="Proteomes" id="UP000023772"/>
    </source>
</evidence>
<accession>A0ABN4D1H7</accession>
<dbReference type="NCBIfam" id="NF033580">
    <property type="entry name" value="transpos_IS5_3"/>
    <property type="match status" value="1"/>
</dbReference>
<organism evidence="6 7">
    <name type="scientific">Draconibacterium orientale</name>
    <dbReference type="NCBI Taxonomy" id="1168034"/>
    <lineage>
        <taxon>Bacteria</taxon>
        <taxon>Pseudomonadati</taxon>
        <taxon>Bacteroidota</taxon>
        <taxon>Bacteroidia</taxon>
        <taxon>Marinilabiliales</taxon>
        <taxon>Prolixibacteraceae</taxon>
        <taxon>Draconibacterium</taxon>
    </lineage>
</organism>
<dbReference type="InterPro" id="IPR025161">
    <property type="entry name" value="IS402-like_dom"/>
</dbReference>
<keyword evidence="2" id="KW-0479">Metal-binding</keyword>
<protein>
    <submittedName>
        <fullName evidence="6">Transposase</fullName>
    </submittedName>
</protein>
<dbReference type="InterPro" id="IPR027806">
    <property type="entry name" value="HARBI1_dom"/>
</dbReference>
<name>A0ABN4D1H7_9BACT</name>
<comment type="cofactor">
    <cofactor evidence="1">
        <name>a divalent metal cation</name>
        <dbReference type="ChEBI" id="CHEBI:60240"/>
    </cofactor>
</comment>
<evidence type="ECO:0000259" key="3">
    <source>
        <dbReference type="Pfam" id="PF13340"/>
    </source>
</evidence>
<dbReference type="PANTHER" id="PTHR30007:SF0">
    <property type="entry name" value="TRANSPOSASE"/>
    <property type="match status" value="1"/>
</dbReference>
<evidence type="ECO:0000259" key="4">
    <source>
        <dbReference type="Pfam" id="PF13359"/>
    </source>
</evidence>
<sequence>MLEAILYRLKTGCQWRQLPMKQFFRCKYNWQSVYFHYQKWCKDGSWDEMWQNILNKYKHLLDLSSIQLDGTHTPTKRGGEAVAYQGRKKAKTSNMLILTDSQGIPLTCSDPIDGNHNDAYNLVPTAKKMIAVLENSGVHTDGLFLNADSGFDTEEFRHYCSETEIIGNIDQNKRNGINSEYLFDDLLYKCRFVVERTNAWLDAFKAILVRFETNATHWKALNLLAFTVILLRKL</sequence>
<proteinExistence type="predicted"/>
<feature type="domain" description="Insertion element IS402-like" evidence="3">
    <location>
        <begin position="1"/>
        <end position="50"/>
    </location>
</feature>
<dbReference type="EMBL" id="CP007451">
    <property type="protein sequence ID" value="AHW61257.1"/>
    <property type="molecule type" value="Genomic_DNA"/>
</dbReference>